<gene>
    <name evidence="2" type="ORF">JKA74_06835</name>
</gene>
<comment type="caution">
    <text evidence="2">The sequence shown here is derived from an EMBL/GenBank/DDBJ whole genome shotgun (WGS) entry which is preliminary data.</text>
</comment>
<name>A0A935C854_9BACT</name>
<dbReference type="PANTHER" id="PTHR13355:SF11">
    <property type="entry name" value="GLUCOSAMINE 6-PHOSPHATE N-ACETYLTRANSFERASE"/>
    <property type="match status" value="1"/>
</dbReference>
<organism evidence="2 3">
    <name type="scientific">Marivirga aurantiaca</name>
    <dbReference type="NCBI Taxonomy" id="2802615"/>
    <lineage>
        <taxon>Bacteria</taxon>
        <taxon>Pseudomonadati</taxon>
        <taxon>Bacteroidota</taxon>
        <taxon>Cytophagia</taxon>
        <taxon>Cytophagales</taxon>
        <taxon>Marivirgaceae</taxon>
        <taxon>Marivirga</taxon>
    </lineage>
</organism>
<dbReference type="AlphaFoldDB" id="A0A935C854"/>
<dbReference type="PANTHER" id="PTHR13355">
    <property type="entry name" value="GLUCOSAMINE 6-PHOSPHATE N-ACETYLTRANSFERASE"/>
    <property type="match status" value="1"/>
</dbReference>
<sequence>MITVKTVESPEELKQIFSIREEVFVKEQKVAPEEEYDQFEETSFHFIAKDEEDNPCGTARWRFTDKGIKLERFAVLKSARGKGVGQVLVKAVLDNIRAHPESKGKKMYMHAQLQAVSLYSRFGFEKVGEQFEECNIMHYQMEMNL</sequence>
<evidence type="ECO:0000259" key="1">
    <source>
        <dbReference type="PROSITE" id="PS51186"/>
    </source>
</evidence>
<dbReference type="GO" id="GO:0004343">
    <property type="term" value="F:glucosamine 6-phosphate N-acetyltransferase activity"/>
    <property type="evidence" value="ECO:0007669"/>
    <property type="project" value="TreeGrafter"/>
</dbReference>
<dbReference type="Pfam" id="PF13673">
    <property type="entry name" value="Acetyltransf_10"/>
    <property type="match status" value="1"/>
</dbReference>
<reference evidence="2" key="1">
    <citation type="submission" date="2021-01" db="EMBL/GenBank/DDBJ databases">
        <title>Marivirga aurantiaca sp. nov., isolated from intertidal surface sediments.</title>
        <authorList>
            <person name="Zhang M."/>
        </authorList>
    </citation>
    <scope>NUCLEOTIDE SEQUENCE</scope>
    <source>
        <strain evidence="2">S37H4</strain>
    </source>
</reference>
<keyword evidence="3" id="KW-1185">Reference proteome</keyword>
<dbReference type="SUPFAM" id="SSF55729">
    <property type="entry name" value="Acyl-CoA N-acyltransferases (Nat)"/>
    <property type="match status" value="1"/>
</dbReference>
<protein>
    <submittedName>
        <fullName evidence="2">GNAT family N-acetyltransferase</fullName>
    </submittedName>
</protein>
<dbReference type="Proteomes" id="UP000611723">
    <property type="component" value="Unassembled WGS sequence"/>
</dbReference>
<dbReference type="CDD" id="cd04301">
    <property type="entry name" value="NAT_SF"/>
    <property type="match status" value="1"/>
</dbReference>
<dbReference type="PROSITE" id="PS51186">
    <property type="entry name" value="GNAT"/>
    <property type="match status" value="1"/>
</dbReference>
<dbReference type="Gene3D" id="3.40.630.30">
    <property type="match status" value="1"/>
</dbReference>
<dbReference type="InterPro" id="IPR016181">
    <property type="entry name" value="Acyl_CoA_acyltransferase"/>
</dbReference>
<dbReference type="InterPro" id="IPR000182">
    <property type="entry name" value="GNAT_dom"/>
</dbReference>
<dbReference type="InterPro" id="IPR039143">
    <property type="entry name" value="GNPNAT1-like"/>
</dbReference>
<proteinExistence type="predicted"/>
<feature type="domain" description="N-acetyltransferase" evidence="1">
    <location>
        <begin position="2"/>
        <end position="145"/>
    </location>
</feature>
<evidence type="ECO:0000313" key="2">
    <source>
        <dbReference type="EMBL" id="MBK6264747.1"/>
    </source>
</evidence>
<accession>A0A935C854</accession>
<dbReference type="EMBL" id="JAEQBW010000002">
    <property type="protein sequence ID" value="MBK6264747.1"/>
    <property type="molecule type" value="Genomic_DNA"/>
</dbReference>
<dbReference type="RefSeq" id="WP_201430416.1">
    <property type="nucleotide sequence ID" value="NZ_JAEQBW010000002.1"/>
</dbReference>
<evidence type="ECO:0000313" key="3">
    <source>
        <dbReference type="Proteomes" id="UP000611723"/>
    </source>
</evidence>